<proteinExistence type="predicted"/>
<comment type="caution">
    <text evidence="2">The sequence shown here is derived from an EMBL/GenBank/DDBJ whole genome shotgun (WGS) entry which is preliminary data.</text>
</comment>
<feature type="signal peptide" evidence="1">
    <location>
        <begin position="1"/>
        <end position="23"/>
    </location>
</feature>
<name>A0A9X3BTW4_9MYCO</name>
<accession>A0A9X3BTW4</accession>
<evidence type="ECO:0000256" key="1">
    <source>
        <dbReference type="SAM" id="SignalP"/>
    </source>
</evidence>
<evidence type="ECO:0000313" key="3">
    <source>
        <dbReference type="Proteomes" id="UP001141629"/>
    </source>
</evidence>
<keyword evidence="3" id="KW-1185">Reference proteome</keyword>
<dbReference type="RefSeq" id="WP_263996812.1">
    <property type="nucleotide sequence ID" value="NZ_JACKVK010000008.1"/>
</dbReference>
<sequence length="60" mass="5803">MIYINSGVAVANAVVTSSPLAVAGPATPAGHPMAAMRGAIPASKRRAAAATVASVNRGTT</sequence>
<reference evidence="2" key="2">
    <citation type="journal article" date="2022" name="BMC Genomics">
        <title>Comparative genome analysis of mycobacteria focusing on tRNA and non-coding RNA.</title>
        <authorList>
            <person name="Behra P.R.K."/>
            <person name="Pettersson B.M.F."/>
            <person name="Ramesh M."/>
            <person name="Das S."/>
            <person name="Dasgupta S."/>
            <person name="Kirsebom L.A."/>
        </authorList>
    </citation>
    <scope>NUCLEOTIDE SEQUENCE</scope>
    <source>
        <strain evidence="2">DSM 44838</strain>
    </source>
</reference>
<keyword evidence="1" id="KW-0732">Signal</keyword>
<dbReference type="AlphaFoldDB" id="A0A9X3BTW4"/>
<organism evidence="2 3">
    <name type="scientific">Mycobacterium yunnanensis</name>
    <dbReference type="NCBI Taxonomy" id="368477"/>
    <lineage>
        <taxon>Bacteria</taxon>
        <taxon>Bacillati</taxon>
        <taxon>Actinomycetota</taxon>
        <taxon>Actinomycetes</taxon>
        <taxon>Mycobacteriales</taxon>
        <taxon>Mycobacteriaceae</taxon>
        <taxon>Mycobacterium</taxon>
    </lineage>
</organism>
<protein>
    <submittedName>
        <fullName evidence="2">Uncharacterized protein</fullName>
    </submittedName>
</protein>
<dbReference type="Proteomes" id="UP001141629">
    <property type="component" value="Unassembled WGS sequence"/>
</dbReference>
<reference evidence="2" key="1">
    <citation type="submission" date="2020-07" db="EMBL/GenBank/DDBJ databases">
        <authorList>
            <person name="Pettersson B.M.F."/>
            <person name="Behra P.R.K."/>
            <person name="Ramesh M."/>
            <person name="Das S."/>
            <person name="Dasgupta S."/>
            <person name="Kirsebom L.A."/>
        </authorList>
    </citation>
    <scope>NUCLEOTIDE SEQUENCE</scope>
    <source>
        <strain evidence="2">DSM 44838</strain>
    </source>
</reference>
<evidence type="ECO:0000313" key="2">
    <source>
        <dbReference type="EMBL" id="MCV7422074.1"/>
    </source>
</evidence>
<gene>
    <name evidence="2" type="ORF">H7K45_16100</name>
</gene>
<feature type="chain" id="PRO_5040770244" evidence="1">
    <location>
        <begin position="24"/>
        <end position="60"/>
    </location>
</feature>
<dbReference type="EMBL" id="JACKVK010000008">
    <property type="protein sequence ID" value="MCV7422074.1"/>
    <property type="molecule type" value="Genomic_DNA"/>
</dbReference>